<sequence length="272" mass="30862">MNYVIGDIQGCYAGLRGILKKVDFNPTQDKLWAVGDLIARGPDSLKTLEYCRDLGSAFATVLGNHDLHLLAVAYGIRNPKPQDKLEKLLKSKAFPNLVEWLKTCPLAIKPSRKTLITHAGLYPLWSPKDALQYSKQVSTHLNKSDPSEFLKNMYGNTPDLWNNELSPEGKLRFIVNAMTRMRYLNNDLSLEFTNKSHPLQSPKPLIPWYSINNKSLKPNHRLIFGHWASLNGEATLAKTQRYKVFALDTGYVWGNKMSLLCLENNQLIEYSA</sequence>
<comment type="catalytic activity">
    <reaction evidence="8">
        <text>P(1),P(4)-bis(5'-adenosyl) tetraphosphate + H2O = 2 ADP + 2 H(+)</text>
        <dbReference type="Rhea" id="RHEA:24252"/>
        <dbReference type="ChEBI" id="CHEBI:15377"/>
        <dbReference type="ChEBI" id="CHEBI:15378"/>
        <dbReference type="ChEBI" id="CHEBI:58141"/>
        <dbReference type="ChEBI" id="CHEBI:456216"/>
        <dbReference type="EC" id="3.6.1.41"/>
    </reaction>
</comment>
<organism evidence="10 11">
    <name type="scientific">Agaribacter marinus</name>
    <dbReference type="NCBI Taxonomy" id="1431249"/>
    <lineage>
        <taxon>Bacteria</taxon>
        <taxon>Pseudomonadati</taxon>
        <taxon>Pseudomonadota</taxon>
        <taxon>Gammaproteobacteria</taxon>
        <taxon>Alteromonadales</taxon>
        <taxon>Alteromonadaceae</taxon>
        <taxon>Agaribacter</taxon>
    </lineage>
</organism>
<dbReference type="NCBIfam" id="TIGR00668">
    <property type="entry name" value="apaH"/>
    <property type="match status" value="1"/>
</dbReference>
<proteinExistence type="inferred from homology"/>
<dbReference type="PANTHER" id="PTHR40942:SF4">
    <property type="entry name" value="CYTOCHROME C5"/>
    <property type="match status" value="1"/>
</dbReference>
<evidence type="ECO:0000256" key="3">
    <source>
        <dbReference type="ARBA" id="ARBA00012506"/>
    </source>
</evidence>
<dbReference type="PANTHER" id="PTHR40942">
    <property type="match status" value="1"/>
</dbReference>
<evidence type="ECO:0000256" key="4">
    <source>
        <dbReference type="ARBA" id="ARBA00022801"/>
    </source>
</evidence>
<evidence type="ECO:0000259" key="9">
    <source>
        <dbReference type="Pfam" id="PF00149"/>
    </source>
</evidence>
<dbReference type="InterPro" id="IPR029052">
    <property type="entry name" value="Metallo-depent_PP-like"/>
</dbReference>
<keyword evidence="11" id="KW-1185">Reference proteome</keyword>
<evidence type="ECO:0000256" key="7">
    <source>
        <dbReference type="ARBA" id="ARBA00033210"/>
    </source>
</evidence>
<feature type="domain" description="Calcineurin-like phosphoesterase" evidence="9">
    <location>
        <begin position="4"/>
        <end position="159"/>
    </location>
</feature>
<dbReference type="EC" id="3.6.1.41" evidence="3"/>
<dbReference type="RefSeq" id="WP_284219110.1">
    <property type="nucleotide sequence ID" value="NZ_BSOT01000012.1"/>
</dbReference>
<dbReference type="InterPro" id="IPR004843">
    <property type="entry name" value="Calcineurin-like_PHP"/>
</dbReference>
<dbReference type="Pfam" id="PF00149">
    <property type="entry name" value="Metallophos"/>
    <property type="match status" value="1"/>
</dbReference>
<protein>
    <recommendedName>
        <fullName evidence="3">bis(5'-nucleosyl)-tetraphosphatase (symmetrical)</fullName>
        <ecNumber evidence="3">3.6.1.41</ecNumber>
    </recommendedName>
    <alternativeName>
        <fullName evidence="6">Ap4A hydrolase</fullName>
    </alternativeName>
    <alternativeName>
        <fullName evidence="5">Diadenosine 5',5'''-P1,P4-tetraphosphate pyrophosphohydrolase</fullName>
    </alternativeName>
    <alternativeName>
        <fullName evidence="7">Diadenosine tetraphosphatase</fullName>
    </alternativeName>
</protein>
<evidence type="ECO:0000313" key="10">
    <source>
        <dbReference type="EMBL" id="GLR72697.1"/>
    </source>
</evidence>
<dbReference type="SUPFAM" id="SSF56300">
    <property type="entry name" value="Metallo-dependent phosphatases"/>
    <property type="match status" value="1"/>
</dbReference>
<evidence type="ECO:0000256" key="2">
    <source>
        <dbReference type="ARBA" id="ARBA00005419"/>
    </source>
</evidence>
<evidence type="ECO:0000256" key="1">
    <source>
        <dbReference type="ARBA" id="ARBA00003413"/>
    </source>
</evidence>
<accession>A0AA37T0P2</accession>
<dbReference type="GO" id="GO:0008803">
    <property type="term" value="F:bis(5'-nucleosyl)-tetraphosphatase (symmetrical) activity"/>
    <property type="evidence" value="ECO:0007669"/>
    <property type="project" value="UniProtKB-EC"/>
</dbReference>
<gene>
    <name evidence="10" type="primary">apaH</name>
    <name evidence="10" type="ORF">GCM10007852_36050</name>
</gene>
<reference evidence="10" key="1">
    <citation type="journal article" date="2014" name="Int. J. Syst. Evol. Microbiol.">
        <title>Complete genome sequence of Corynebacterium casei LMG S-19264T (=DSM 44701T), isolated from a smear-ripened cheese.</title>
        <authorList>
            <consortium name="US DOE Joint Genome Institute (JGI-PGF)"/>
            <person name="Walter F."/>
            <person name="Albersmeier A."/>
            <person name="Kalinowski J."/>
            <person name="Ruckert C."/>
        </authorList>
    </citation>
    <scope>NUCLEOTIDE SEQUENCE</scope>
    <source>
        <strain evidence="10">NBRC 110023</strain>
    </source>
</reference>
<dbReference type="EMBL" id="BSOT01000012">
    <property type="protein sequence ID" value="GLR72697.1"/>
    <property type="molecule type" value="Genomic_DNA"/>
</dbReference>
<evidence type="ECO:0000256" key="6">
    <source>
        <dbReference type="ARBA" id="ARBA00032248"/>
    </source>
</evidence>
<keyword evidence="4" id="KW-0378">Hydrolase</keyword>
<dbReference type="PIRSF" id="PIRSF000903">
    <property type="entry name" value="B5n-ttraPtase_sm"/>
    <property type="match status" value="1"/>
</dbReference>
<dbReference type="Gene3D" id="3.60.21.10">
    <property type="match status" value="1"/>
</dbReference>
<dbReference type="NCBIfam" id="NF001204">
    <property type="entry name" value="PRK00166.1"/>
    <property type="match status" value="1"/>
</dbReference>
<dbReference type="Proteomes" id="UP001156601">
    <property type="component" value="Unassembled WGS sequence"/>
</dbReference>
<dbReference type="InterPro" id="IPR004617">
    <property type="entry name" value="ApaH"/>
</dbReference>
<comment type="similarity">
    <text evidence="2">Belongs to the Ap4A hydrolase family.</text>
</comment>
<comment type="caution">
    <text evidence="10">The sequence shown here is derived from an EMBL/GenBank/DDBJ whole genome shotgun (WGS) entry which is preliminary data.</text>
</comment>
<reference evidence="10" key="2">
    <citation type="submission" date="2023-01" db="EMBL/GenBank/DDBJ databases">
        <title>Draft genome sequence of Agaribacter marinus strain NBRC 110023.</title>
        <authorList>
            <person name="Sun Q."/>
            <person name="Mori K."/>
        </authorList>
    </citation>
    <scope>NUCLEOTIDE SEQUENCE</scope>
    <source>
        <strain evidence="10">NBRC 110023</strain>
    </source>
</reference>
<comment type="function">
    <text evidence="1">Hydrolyzes diadenosine 5',5'''-P1,P4-tetraphosphate to yield ADP.</text>
</comment>
<evidence type="ECO:0000256" key="8">
    <source>
        <dbReference type="ARBA" id="ARBA00049417"/>
    </source>
</evidence>
<evidence type="ECO:0000313" key="11">
    <source>
        <dbReference type="Proteomes" id="UP001156601"/>
    </source>
</evidence>
<name>A0AA37T0P2_9ALTE</name>
<dbReference type="AlphaFoldDB" id="A0AA37T0P2"/>
<evidence type="ECO:0000256" key="5">
    <source>
        <dbReference type="ARBA" id="ARBA00031248"/>
    </source>
</evidence>